<gene>
    <name evidence="2" type="ORF">KDW_60500</name>
</gene>
<organism evidence="2 3">
    <name type="scientific">Dictyobacter vulcani</name>
    <dbReference type="NCBI Taxonomy" id="2607529"/>
    <lineage>
        <taxon>Bacteria</taxon>
        <taxon>Bacillati</taxon>
        <taxon>Chloroflexota</taxon>
        <taxon>Ktedonobacteria</taxon>
        <taxon>Ktedonobacterales</taxon>
        <taxon>Dictyobacteraceae</taxon>
        <taxon>Dictyobacter</taxon>
    </lineage>
</organism>
<name>A0A5J4KQB7_9CHLR</name>
<dbReference type="InterPro" id="IPR036388">
    <property type="entry name" value="WH-like_DNA-bd_sf"/>
</dbReference>
<dbReference type="EMBL" id="BKZW01000004">
    <property type="protein sequence ID" value="GER91888.1"/>
    <property type="molecule type" value="Genomic_DNA"/>
</dbReference>
<sequence>MILLTAGCARPVRRLAFLALIRRYRLSERQIRRHLDALVRKGLLFIYDCYDECGRRTTYHDFDCTPFLQKIAALAAAHQSHVDVTDRSDNAAVDVTGKTDNVVANVCDRSDNEDYSVTDLSAPAVVLSSMTDLSTSDNSSFFSSSNNSNSKYINNYNNNYNISNSKHTHEDTFVTDVCMFASAEQVSCSAVVPATLAQTSDLPDIPQSAKYSAAKAVEQAVASKQYMRPGQPAEPTRTADKSKPVAKTKPEREPIQALLTASWKSSEAPLPMNGTVAINHISHELGDNANRSSRTWAHKLYRHLLQINQLDDEYSLDNPDLYFAELVLDIRERLRGVKFRCKNAQGGPNGMPLFFTELEREILQLVERVRALREQDPAELAQPSSYRAQQEKFWGHRQESEDTALSLIDEYQIGTQIAQYSFTDQQLADEMRRLGQPWIPEKSRNCCPAVCLLTCASRSRPEYGRASTTRKSTVS</sequence>
<feature type="compositionally biased region" description="Basic and acidic residues" evidence="1">
    <location>
        <begin position="237"/>
        <end position="254"/>
    </location>
</feature>
<accession>A0A5J4KQB7</accession>
<evidence type="ECO:0000313" key="2">
    <source>
        <dbReference type="EMBL" id="GER91888.1"/>
    </source>
</evidence>
<reference evidence="2 3" key="1">
    <citation type="submission" date="2019-10" db="EMBL/GenBank/DDBJ databases">
        <title>Dictyobacter vulcani sp. nov., within the class Ktedonobacteria, isolated from soil of volcanic Mt. Zao.</title>
        <authorList>
            <person name="Zheng Y."/>
            <person name="Wang C.M."/>
            <person name="Sakai Y."/>
            <person name="Abe K."/>
            <person name="Yokota A."/>
            <person name="Yabe S."/>
        </authorList>
    </citation>
    <scope>NUCLEOTIDE SEQUENCE [LARGE SCALE GENOMIC DNA]</scope>
    <source>
        <strain evidence="2 3">W12</strain>
    </source>
</reference>
<dbReference type="Gene3D" id="1.10.10.10">
    <property type="entry name" value="Winged helix-like DNA-binding domain superfamily/Winged helix DNA-binding domain"/>
    <property type="match status" value="1"/>
</dbReference>
<dbReference type="Proteomes" id="UP000326912">
    <property type="component" value="Unassembled WGS sequence"/>
</dbReference>
<dbReference type="AlphaFoldDB" id="A0A5J4KQB7"/>
<evidence type="ECO:0000313" key="3">
    <source>
        <dbReference type="Proteomes" id="UP000326912"/>
    </source>
</evidence>
<keyword evidence="3" id="KW-1185">Reference proteome</keyword>
<evidence type="ECO:0000256" key="1">
    <source>
        <dbReference type="SAM" id="MobiDB-lite"/>
    </source>
</evidence>
<feature type="region of interest" description="Disordered" evidence="1">
    <location>
        <begin position="222"/>
        <end position="254"/>
    </location>
</feature>
<protein>
    <submittedName>
        <fullName evidence="2">Uncharacterized protein</fullName>
    </submittedName>
</protein>
<proteinExistence type="predicted"/>
<comment type="caution">
    <text evidence="2">The sequence shown here is derived from an EMBL/GenBank/DDBJ whole genome shotgun (WGS) entry which is preliminary data.</text>
</comment>